<name>A0A1H5AMI4_9BRAD</name>
<dbReference type="Proteomes" id="UP000183208">
    <property type="component" value="Unassembled WGS sequence"/>
</dbReference>
<feature type="compositionally biased region" description="Low complexity" evidence="1">
    <location>
        <begin position="30"/>
        <end position="44"/>
    </location>
</feature>
<evidence type="ECO:0000313" key="2">
    <source>
        <dbReference type="EMBL" id="SED42914.1"/>
    </source>
</evidence>
<accession>A0A1H5AMI4</accession>
<feature type="compositionally biased region" description="Polar residues" evidence="1">
    <location>
        <begin position="159"/>
        <end position="168"/>
    </location>
</feature>
<dbReference type="AlphaFoldDB" id="A0A1H5AMI4"/>
<evidence type="ECO:0000256" key="1">
    <source>
        <dbReference type="SAM" id="MobiDB-lite"/>
    </source>
</evidence>
<protein>
    <submittedName>
        <fullName evidence="2">Uncharacterized protein</fullName>
    </submittedName>
</protein>
<dbReference type="EMBL" id="FNTI01000001">
    <property type="protein sequence ID" value="SED42914.1"/>
    <property type="molecule type" value="Genomic_DNA"/>
</dbReference>
<evidence type="ECO:0000313" key="3">
    <source>
        <dbReference type="Proteomes" id="UP000183208"/>
    </source>
</evidence>
<sequence length="174" mass="18394">MAQDLDADLPEYVGADKSTRADPPKGKRNSTSPAVTASAPSVAVYTPPAPGSTHPREPKLAPAKRLDAAEEALRTAQTDLMSARGELTAAQAAESEAELAFASCFATISPDELLRQHAARAAQERAERVARGETPEAKPAPTHNRSPVDVAAASRPKTNRQAPSTPLRSNVIRR</sequence>
<feature type="region of interest" description="Disordered" evidence="1">
    <location>
        <begin position="117"/>
        <end position="174"/>
    </location>
</feature>
<feature type="compositionally biased region" description="Basic and acidic residues" evidence="1">
    <location>
        <begin position="122"/>
        <end position="136"/>
    </location>
</feature>
<gene>
    <name evidence="2" type="ORF">SAMN05444171_4081</name>
</gene>
<organism evidence="2 3">
    <name type="scientific">Bradyrhizobium lablabi</name>
    <dbReference type="NCBI Taxonomy" id="722472"/>
    <lineage>
        <taxon>Bacteria</taxon>
        <taxon>Pseudomonadati</taxon>
        <taxon>Pseudomonadota</taxon>
        <taxon>Alphaproteobacteria</taxon>
        <taxon>Hyphomicrobiales</taxon>
        <taxon>Nitrobacteraceae</taxon>
        <taxon>Bradyrhizobium</taxon>
    </lineage>
</organism>
<feature type="region of interest" description="Disordered" evidence="1">
    <location>
        <begin position="1"/>
        <end position="61"/>
    </location>
</feature>
<reference evidence="2 3" key="1">
    <citation type="submission" date="2016-10" db="EMBL/GenBank/DDBJ databases">
        <authorList>
            <person name="de Groot N.N."/>
        </authorList>
    </citation>
    <scope>NUCLEOTIDE SEQUENCE [LARGE SCALE GENOMIC DNA]</scope>
    <source>
        <strain evidence="2 3">GAS522</strain>
    </source>
</reference>
<proteinExistence type="predicted"/>
<dbReference type="RefSeq" id="WP_074822622.1">
    <property type="nucleotide sequence ID" value="NZ_FNTI01000001.1"/>
</dbReference>